<feature type="compositionally biased region" description="Basic and acidic residues" evidence="1">
    <location>
        <begin position="1"/>
        <end position="11"/>
    </location>
</feature>
<name>A0ABD3DVR6_9LAMI</name>
<dbReference type="EMBL" id="JAVIJP010000013">
    <property type="protein sequence ID" value="KAL3646350.1"/>
    <property type="molecule type" value="Genomic_DNA"/>
</dbReference>
<protein>
    <submittedName>
        <fullName evidence="2">Uncharacterized protein</fullName>
    </submittedName>
</protein>
<dbReference type="Proteomes" id="UP001632038">
    <property type="component" value="Unassembled WGS sequence"/>
</dbReference>
<proteinExistence type="predicted"/>
<comment type="caution">
    <text evidence="2">The sequence shown here is derived from an EMBL/GenBank/DDBJ whole genome shotgun (WGS) entry which is preliminary data.</text>
</comment>
<organism evidence="2 3">
    <name type="scientific">Castilleja foliolosa</name>
    <dbReference type="NCBI Taxonomy" id="1961234"/>
    <lineage>
        <taxon>Eukaryota</taxon>
        <taxon>Viridiplantae</taxon>
        <taxon>Streptophyta</taxon>
        <taxon>Embryophyta</taxon>
        <taxon>Tracheophyta</taxon>
        <taxon>Spermatophyta</taxon>
        <taxon>Magnoliopsida</taxon>
        <taxon>eudicotyledons</taxon>
        <taxon>Gunneridae</taxon>
        <taxon>Pentapetalae</taxon>
        <taxon>asterids</taxon>
        <taxon>lamiids</taxon>
        <taxon>Lamiales</taxon>
        <taxon>Orobanchaceae</taxon>
        <taxon>Pedicularideae</taxon>
        <taxon>Castillejinae</taxon>
        <taxon>Castilleja</taxon>
    </lineage>
</organism>
<keyword evidence="3" id="KW-1185">Reference proteome</keyword>
<sequence length="93" mass="10434">MQGQGDIEHDIVVGNDDGEDDRQRNYTKSNIDGNDIDIYSDSDVNTDSDGDPEGDGNVERGGVEEEFKYASFYIRLAAFIVGDCYRLLIYIED</sequence>
<feature type="compositionally biased region" description="Acidic residues" evidence="1">
    <location>
        <begin position="34"/>
        <end position="56"/>
    </location>
</feature>
<accession>A0ABD3DVR6</accession>
<evidence type="ECO:0000256" key="1">
    <source>
        <dbReference type="SAM" id="MobiDB-lite"/>
    </source>
</evidence>
<reference evidence="3" key="1">
    <citation type="journal article" date="2024" name="IScience">
        <title>Strigolactones Initiate the Formation of Haustorium-like Structures in Castilleja.</title>
        <authorList>
            <person name="Buerger M."/>
            <person name="Peterson D."/>
            <person name="Chory J."/>
        </authorList>
    </citation>
    <scope>NUCLEOTIDE SEQUENCE [LARGE SCALE GENOMIC DNA]</scope>
</reference>
<dbReference type="AlphaFoldDB" id="A0ABD3DVR6"/>
<evidence type="ECO:0000313" key="2">
    <source>
        <dbReference type="EMBL" id="KAL3646350.1"/>
    </source>
</evidence>
<gene>
    <name evidence="2" type="ORF">CASFOL_011530</name>
</gene>
<evidence type="ECO:0000313" key="3">
    <source>
        <dbReference type="Proteomes" id="UP001632038"/>
    </source>
</evidence>
<feature type="region of interest" description="Disordered" evidence="1">
    <location>
        <begin position="1"/>
        <end position="60"/>
    </location>
</feature>